<feature type="domain" description="Superoxide dismutase copper/zinc binding" evidence="5">
    <location>
        <begin position="63"/>
        <end position="193"/>
    </location>
</feature>
<dbReference type="PANTHER" id="PTHR10003">
    <property type="entry name" value="SUPEROXIDE DISMUTASE CU-ZN -RELATED"/>
    <property type="match status" value="1"/>
</dbReference>
<dbReference type="Gene3D" id="2.60.40.200">
    <property type="entry name" value="Superoxide dismutase, copper/zinc binding domain"/>
    <property type="match status" value="1"/>
</dbReference>
<dbReference type="PROSITE" id="PS00087">
    <property type="entry name" value="SOD_CU_ZN_1"/>
    <property type="match status" value="1"/>
</dbReference>
<dbReference type="GO" id="GO:0005507">
    <property type="term" value="F:copper ion binding"/>
    <property type="evidence" value="ECO:0007669"/>
    <property type="project" value="InterPro"/>
</dbReference>
<dbReference type="InterPro" id="IPR018152">
    <property type="entry name" value="SOD_Cu/Zn_BS"/>
</dbReference>
<evidence type="ECO:0000256" key="1">
    <source>
        <dbReference type="ARBA" id="ARBA00010457"/>
    </source>
</evidence>
<dbReference type="Proteomes" id="UP000318212">
    <property type="component" value="Unassembled WGS sequence"/>
</dbReference>
<keyword evidence="2" id="KW-0479">Metal-binding</keyword>
<comment type="similarity">
    <text evidence="1 2">Belongs to the Cu-Zn superoxide dismutase family.</text>
</comment>
<dbReference type="CDD" id="cd00305">
    <property type="entry name" value="Cu-Zn_Superoxide_Dismutase"/>
    <property type="match status" value="1"/>
</dbReference>
<feature type="chain" id="PRO_5021423358" description="Superoxide dismutase [Cu-Zn]" evidence="4">
    <location>
        <begin position="26"/>
        <end position="197"/>
    </location>
</feature>
<dbReference type="PROSITE" id="PS51318">
    <property type="entry name" value="TAT"/>
    <property type="match status" value="1"/>
</dbReference>
<dbReference type="EC" id="1.15.1.1" evidence="2"/>
<comment type="cofactor">
    <cofactor evidence="2">
        <name>Zn(2+)</name>
        <dbReference type="ChEBI" id="CHEBI:29105"/>
    </cofactor>
    <text evidence="2">Binds 1 zinc ion per subunit.</text>
</comment>
<evidence type="ECO:0000256" key="3">
    <source>
        <dbReference type="SAM" id="MobiDB-lite"/>
    </source>
</evidence>
<protein>
    <recommendedName>
        <fullName evidence="2">Superoxide dismutase [Cu-Zn]</fullName>
        <ecNumber evidence="2">1.15.1.1</ecNumber>
    </recommendedName>
</protein>
<keyword evidence="2" id="KW-0862">Zinc</keyword>
<evidence type="ECO:0000313" key="7">
    <source>
        <dbReference type="Proteomes" id="UP000318212"/>
    </source>
</evidence>
<dbReference type="OrthoDB" id="5431326at2"/>
<keyword evidence="7" id="KW-1185">Reference proteome</keyword>
<feature type="signal peptide" evidence="4">
    <location>
        <begin position="1"/>
        <end position="25"/>
    </location>
</feature>
<dbReference type="Pfam" id="PF00080">
    <property type="entry name" value="Sod_Cu"/>
    <property type="match status" value="1"/>
</dbReference>
<evidence type="ECO:0000256" key="2">
    <source>
        <dbReference type="RuleBase" id="RU000393"/>
    </source>
</evidence>
<reference evidence="6 7" key="1">
    <citation type="submission" date="2019-06" db="EMBL/GenBank/DDBJ databases">
        <title>Lysobacter alkalisoli sp. nov. isolated from saline soil.</title>
        <authorList>
            <person name="Sun J.-Q."/>
            <person name="Xu L."/>
        </authorList>
    </citation>
    <scope>NUCLEOTIDE SEQUENCE [LARGE SCALE GENOMIC DNA]</scope>
    <source>
        <strain evidence="6 7">JCM 31130</strain>
    </source>
</reference>
<dbReference type="SUPFAM" id="SSF49329">
    <property type="entry name" value="Cu,Zn superoxide dismutase-like"/>
    <property type="match status" value="1"/>
</dbReference>
<dbReference type="AlphaFoldDB" id="A0A508ACL6"/>
<comment type="catalytic activity">
    <reaction evidence="2">
        <text>2 superoxide + 2 H(+) = H2O2 + O2</text>
        <dbReference type="Rhea" id="RHEA:20696"/>
        <dbReference type="ChEBI" id="CHEBI:15378"/>
        <dbReference type="ChEBI" id="CHEBI:15379"/>
        <dbReference type="ChEBI" id="CHEBI:16240"/>
        <dbReference type="ChEBI" id="CHEBI:18421"/>
        <dbReference type="EC" id="1.15.1.1"/>
    </reaction>
</comment>
<sequence>MIQAAPRFRRQALATAAFASLGLLAACSTAPAPKPAPAPAPAPVSTAKAAEVILTSASASLVSGKLNVRPGADGVYLSGEVGGLSPGSLHAIHIHENGDCSAVDASSAGGHFNPAGNPHGRVGQGAHHGGDMDNINANGEGVAQVNVRAEGVTLGGGAFNDVAGRAVIVHAAGDDYTSQPSGNAGKRVACGIIQVTE</sequence>
<evidence type="ECO:0000256" key="4">
    <source>
        <dbReference type="SAM" id="SignalP"/>
    </source>
</evidence>
<name>A0A508ACL6_9GAMM</name>
<comment type="cofactor">
    <cofactor evidence="2">
        <name>Cu cation</name>
        <dbReference type="ChEBI" id="CHEBI:23378"/>
    </cofactor>
    <text evidence="2">Binds 1 copper ion per subunit.</text>
</comment>
<dbReference type="InterPro" id="IPR036423">
    <property type="entry name" value="SOD-like_Cu/Zn_dom_sf"/>
</dbReference>
<dbReference type="GO" id="GO:0004784">
    <property type="term" value="F:superoxide dismutase activity"/>
    <property type="evidence" value="ECO:0007669"/>
    <property type="project" value="UniProtKB-EC"/>
</dbReference>
<dbReference type="InterPro" id="IPR006311">
    <property type="entry name" value="TAT_signal"/>
</dbReference>
<keyword evidence="2" id="KW-0560">Oxidoreductase</keyword>
<keyword evidence="2" id="KW-0186">Copper</keyword>
<dbReference type="RefSeq" id="WP_141517953.1">
    <property type="nucleotide sequence ID" value="NZ_VICE01000060.1"/>
</dbReference>
<gene>
    <name evidence="6" type="ORF">FKV25_06365</name>
</gene>
<evidence type="ECO:0000259" key="5">
    <source>
        <dbReference type="Pfam" id="PF00080"/>
    </source>
</evidence>
<proteinExistence type="inferred from homology"/>
<dbReference type="InterPro" id="IPR024134">
    <property type="entry name" value="SOD_Cu/Zn_/chaperone"/>
</dbReference>
<accession>A0A508ACL6</accession>
<dbReference type="PROSITE" id="PS00332">
    <property type="entry name" value="SOD_CU_ZN_2"/>
    <property type="match status" value="1"/>
</dbReference>
<dbReference type="InterPro" id="IPR001424">
    <property type="entry name" value="SOD_Cu_Zn_dom"/>
</dbReference>
<dbReference type="PRINTS" id="PR00068">
    <property type="entry name" value="CUZNDISMTASE"/>
</dbReference>
<organism evidence="6 7">
    <name type="scientific">Marilutibacter aestuarii</name>
    <dbReference type="NCBI Taxonomy" id="1706195"/>
    <lineage>
        <taxon>Bacteria</taxon>
        <taxon>Pseudomonadati</taxon>
        <taxon>Pseudomonadota</taxon>
        <taxon>Gammaproteobacteria</taxon>
        <taxon>Lysobacterales</taxon>
        <taxon>Lysobacteraceae</taxon>
        <taxon>Marilutibacter</taxon>
    </lineage>
</organism>
<comment type="function">
    <text evidence="2">Destroys radicals which are normally produced within the cells and which are toxic to biological systems.</text>
</comment>
<dbReference type="EMBL" id="VICE01000060">
    <property type="protein sequence ID" value="TQD46663.1"/>
    <property type="molecule type" value="Genomic_DNA"/>
</dbReference>
<dbReference type="PROSITE" id="PS51257">
    <property type="entry name" value="PROKAR_LIPOPROTEIN"/>
    <property type="match status" value="1"/>
</dbReference>
<feature type="region of interest" description="Disordered" evidence="3">
    <location>
        <begin position="109"/>
        <end position="132"/>
    </location>
</feature>
<keyword evidence="4" id="KW-0732">Signal</keyword>
<comment type="caution">
    <text evidence="6">The sequence shown here is derived from an EMBL/GenBank/DDBJ whole genome shotgun (WGS) entry which is preliminary data.</text>
</comment>
<evidence type="ECO:0000313" key="6">
    <source>
        <dbReference type="EMBL" id="TQD46663.1"/>
    </source>
</evidence>